<comment type="function">
    <text evidence="1">Core subunit of the mitochondrial membrane respiratory chain NADH dehydrogenase (Complex I) that is believed to belong to the minimal assembly required for catalysis. Complex I functions in the transfer of electrons from NADH to the respiratory chain. The immediate electron acceptor for the enzyme is believed to be ubiquinone.</text>
</comment>
<keyword evidence="4 9" id="KW-0812">Transmembrane</keyword>
<evidence type="ECO:0000313" key="11">
    <source>
        <dbReference type="EMBL" id="APA17425.1"/>
    </source>
</evidence>
<dbReference type="InterPro" id="IPR003945">
    <property type="entry name" value="NU5C-like"/>
</dbReference>
<feature type="transmembrane region" description="Helical" evidence="9">
    <location>
        <begin position="99"/>
        <end position="116"/>
    </location>
</feature>
<dbReference type="GeneID" id="30219955"/>
<feature type="transmembrane region" description="Helical" evidence="9">
    <location>
        <begin position="7"/>
        <end position="24"/>
    </location>
</feature>
<geneLocation type="mitochondrion" evidence="11"/>
<evidence type="ECO:0000256" key="4">
    <source>
        <dbReference type="ARBA" id="ARBA00022692"/>
    </source>
</evidence>
<dbReference type="AlphaFoldDB" id="A0A1I9VTV2"/>
<keyword evidence="5 9" id="KW-1133">Transmembrane helix</keyword>
<feature type="transmembrane region" description="Helical" evidence="9">
    <location>
        <begin position="204"/>
        <end position="224"/>
    </location>
</feature>
<feature type="transmembrane region" description="Helical" evidence="9">
    <location>
        <begin position="44"/>
        <end position="63"/>
    </location>
</feature>
<organism evidence="11">
    <name type="scientific">Echinoderes svetlanae</name>
    <dbReference type="NCBI Taxonomy" id="1912903"/>
    <lineage>
        <taxon>Eukaryota</taxon>
        <taxon>Metazoa</taxon>
        <taxon>Ecdysozoa</taxon>
        <taxon>Scalidophora</taxon>
        <taxon>Kinorhyncha</taxon>
        <taxon>Cyclorhagida</taxon>
        <taxon>Echinoderidae</taxon>
        <taxon>Echinoderes</taxon>
    </lineage>
</organism>
<evidence type="ECO:0000256" key="3">
    <source>
        <dbReference type="ARBA" id="ARBA00012944"/>
    </source>
</evidence>
<feature type="transmembrane region" description="Helical" evidence="9">
    <location>
        <begin position="540"/>
        <end position="561"/>
    </location>
</feature>
<protein>
    <recommendedName>
        <fullName evidence="3">NADH:ubiquinone reductase (H(+)-translocating)</fullName>
        <ecNumber evidence="3">7.1.1.2</ecNumber>
    </recommendedName>
    <alternativeName>
        <fullName evidence="7">NADH dehydrogenase subunit 5</fullName>
    </alternativeName>
</protein>
<evidence type="ECO:0000256" key="5">
    <source>
        <dbReference type="ARBA" id="ARBA00022989"/>
    </source>
</evidence>
<proteinExistence type="predicted"/>
<evidence type="ECO:0000256" key="7">
    <source>
        <dbReference type="ARBA" id="ARBA00031027"/>
    </source>
</evidence>
<feature type="transmembrane region" description="Helical" evidence="9">
    <location>
        <begin position="260"/>
        <end position="280"/>
    </location>
</feature>
<dbReference type="GO" id="GO:0015990">
    <property type="term" value="P:electron transport coupled proton transport"/>
    <property type="evidence" value="ECO:0007669"/>
    <property type="project" value="TreeGrafter"/>
</dbReference>
<sequence length="562" mass="63813">MSLISLMLGIYMMLFLVMDNFLDYDYFMKSLSISSFSITLDNLSFGYGFVVMFISGSVFLFSLNYMDGDFMSLRFGWMVIFFISSMLMVVYSGSLMHLFIGWDLLGISSFLLVIYFENSSSASAGYFTAIVNRLGDSGFVILFCYFICMNIISGDFIFLMDVEGLSLYLILVGLFFLAGFTKSAQFPFCAWLPAAMAAPTPVSALVHSSTLVTAGVFLLVRYSYFFMGNLFWQEVFMFISGLTSVLAGFCASVEQDMKKIVALSTLSQLGFMCYSISIGAPEIGALHMMVHALFKASMFICAGGLIHSIGGGQDLRFFGGICSGGGLLSVILLFNLFSLCGMPFMSGYYSKDLIMEMGVIAAINSFSYSLMIIAMILTSYYTLRLGWYLGGGVSHFSSIMSWGGVSNFFIMLSAMILSTFSFFWFGVLFEYLIIWPHDENLYMSLKVTDVIIFMLIFLFGVSSLLMNFYINPFKNYYFLFQRDMWMLNISTTQMFSMFIMKFSVIYYMFDLIYMEILSSQGFNKVMSNSMNYVENVRRGGYMLVFMWLWLILMWLMVFMYVI</sequence>
<dbReference type="GO" id="GO:0016020">
    <property type="term" value="C:membrane"/>
    <property type="evidence" value="ECO:0007669"/>
    <property type="project" value="UniProtKB-SubCell"/>
</dbReference>
<evidence type="ECO:0000259" key="10">
    <source>
        <dbReference type="Pfam" id="PF00361"/>
    </source>
</evidence>
<dbReference type="PRINTS" id="PR01434">
    <property type="entry name" value="NADHDHGNASE5"/>
</dbReference>
<evidence type="ECO:0000256" key="2">
    <source>
        <dbReference type="ARBA" id="ARBA00004141"/>
    </source>
</evidence>
<accession>A0A1I9VTV2</accession>
<evidence type="ECO:0000256" key="9">
    <source>
        <dbReference type="SAM" id="Phobius"/>
    </source>
</evidence>
<feature type="domain" description="NADH:quinone oxidoreductase/Mrp antiporter transmembrane" evidence="10">
    <location>
        <begin position="92"/>
        <end position="366"/>
    </location>
</feature>
<feature type="transmembrane region" description="Helical" evidence="9">
    <location>
        <begin position="286"/>
        <end position="305"/>
    </location>
</feature>
<dbReference type="GO" id="GO:0008137">
    <property type="term" value="F:NADH dehydrogenase (ubiquinone) activity"/>
    <property type="evidence" value="ECO:0007669"/>
    <property type="project" value="UniProtKB-EC"/>
</dbReference>
<feature type="transmembrane region" description="Helical" evidence="9">
    <location>
        <begin position="357"/>
        <end position="378"/>
    </location>
</feature>
<dbReference type="PANTHER" id="PTHR42829">
    <property type="entry name" value="NADH-UBIQUINONE OXIDOREDUCTASE CHAIN 5"/>
    <property type="match status" value="1"/>
</dbReference>
<feature type="transmembrane region" description="Helical" evidence="9">
    <location>
        <begin position="75"/>
        <end position="93"/>
    </location>
</feature>
<dbReference type="Pfam" id="PF00361">
    <property type="entry name" value="Proton_antipo_M"/>
    <property type="match status" value="1"/>
</dbReference>
<feature type="transmembrane region" description="Helical" evidence="9">
    <location>
        <begin position="317"/>
        <end position="337"/>
    </location>
</feature>
<evidence type="ECO:0000256" key="1">
    <source>
        <dbReference type="ARBA" id="ARBA00003257"/>
    </source>
</evidence>
<dbReference type="GO" id="GO:0042773">
    <property type="term" value="P:ATP synthesis coupled electron transport"/>
    <property type="evidence" value="ECO:0007669"/>
    <property type="project" value="InterPro"/>
</dbReference>
<dbReference type="EMBL" id="KU975552">
    <property type="protein sequence ID" value="APA17425.1"/>
    <property type="molecule type" value="Genomic_DNA"/>
</dbReference>
<feature type="transmembrane region" description="Helical" evidence="9">
    <location>
        <begin position="137"/>
        <end position="159"/>
    </location>
</feature>
<dbReference type="RefSeq" id="YP_009318518.1">
    <property type="nucleotide sequence ID" value="NC_031873.1"/>
</dbReference>
<dbReference type="PANTHER" id="PTHR42829:SF2">
    <property type="entry name" value="NADH-UBIQUINONE OXIDOREDUCTASE CHAIN 5"/>
    <property type="match status" value="1"/>
</dbReference>
<keyword evidence="6 9" id="KW-0472">Membrane</keyword>
<keyword evidence="11" id="KW-0496">Mitochondrion</keyword>
<feature type="transmembrane region" description="Helical" evidence="9">
    <location>
        <begin position="165"/>
        <end position="192"/>
    </location>
</feature>
<feature type="transmembrane region" description="Helical" evidence="9">
    <location>
        <begin position="408"/>
        <end position="429"/>
    </location>
</feature>
<comment type="subcellular location">
    <subcellularLocation>
        <location evidence="2">Membrane</location>
        <topology evidence="2">Multi-pass membrane protein</topology>
    </subcellularLocation>
</comment>
<feature type="transmembrane region" description="Helical" evidence="9">
    <location>
        <begin position="450"/>
        <end position="470"/>
    </location>
</feature>
<comment type="catalytic activity">
    <reaction evidence="8">
        <text>a ubiquinone + NADH + 5 H(+)(in) = a ubiquinol + NAD(+) + 4 H(+)(out)</text>
        <dbReference type="Rhea" id="RHEA:29091"/>
        <dbReference type="Rhea" id="RHEA-COMP:9565"/>
        <dbReference type="Rhea" id="RHEA-COMP:9566"/>
        <dbReference type="ChEBI" id="CHEBI:15378"/>
        <dbReference type="ChEBI" id="CHEBI:16389"/>
        <dbReference type="ChEBI" id="CHEBI:17976"/>
        <dbReference type="ChEBI" id="CHEBI:57540"/>
        <dbReference type="ChEBI" id="CHEBI:57945"/>
        <dbReference type="EC" id="7.1.1.2"/>
    </reaction>
</comment>
<feature type="transmembrane region" description="Helical" evidence="9">
    <location>
        <begin position="230"/>
        <end position="253"/>
    </location>
</feature>
<evidence type="ECO:0000256" key="8">
    <source>
        <dbReference type="ARBA" id="ARBA00049551"/>
    </source>
</evidence>
<dbReference type="CTD" id="4540"/>
<feature type="transmembrane region" description="Helical" evidence="9">
    <location>
        <begin position="490"/>
        <end position="509"/>
    </location>
</feature>
<evidence type="ECO:0000256" key="6">
    <source>
        <dbReference type="ARBA" id="ARBA00023136"/>
    </source>
</evidence>
<dbReference type="GO" id="GO:0003954">
    <property type="term" value="F:NADH dehydrogenase activity"/>
    <property type="evidence" value="ECO:0007669"/>
    <property type="project" value="TreeGrafter"/>
</dbReference>
<reference evidence="11" key="1">
    <citation type="journal article" date="2016" name="PLoS ONE">
        <title>Mitochondrial Genomes of Kinorhyncha: trnM Duplication and New Gene Orders within Animals.</title>
        <authorList>
            <person name="Popova O.V."/>
            <person name="Mikhailov K.V."/>
            <person name="Nikitin M.A."/>
            <person name="Logacheva M.D."/>
            <person name="Penin A.A."/>
            <person name="Muntyan M.S."/>
            <person name="Kedrova O.S."/>
            <person name="Petrov N.B."/>
            <person name="Panchin Y.V."/>
            <person name="Aleoshin V.V."/>
        </authorList>
    </citation>
    <scope>NUCLEOTIDE SEQUENCE</scope>
</reference>
<name>A0A1I9VTV2_9BILA</name>
<dbReference type="EC" id="7.1.1.2" evidence="3"/>
<gene>
    <name evidence="11" type="primary">ND5</name>
</gene>
<dbReference type="InterPro" id="IPR001750">
    <property type="entry name" value="ND/Mrp_TM"/>
</dbReference>